<dbReference type="OrthoDB" id="6428367at2759"/>
<keyword evidence="2" id="KW-1185">Reference proteome</keyword>
<dbReference type="PANTHER" id="PTHR23274">
    <property type="entry name" value="DNA HELICASE-RELATED"/>
    <property type="match status" value="1"/>
</dbReference>
<dbReference type="EMBL" id="BGPR01001993">
    <property type="protein sequence ID" value="GBM65768.1"/>
    <property type="molecule type" value="Genomic_DNA"/>
</dbReference>
<accession>A0A4Y2HKK2</accession>
<sequence length="127" mass="14286">MLLRNPPSLCNGTRLIVKKLMPNVLVTILTGHSVGKDVFIPRIPHIPSYIPFQFKRLQFPVKLCFAMSINKFQGQSLKVVGPDLQRPCCFHGQLYVDCSRAGDNRNLNILAPQGKTKKIVCGEILRE</sequence>
<evidence type="ECO:0000313" key="1">
    <source>
        <dbReference type="EMBL" id="GBM65768.1"/>
    </source>
</evidence>
<name>A0A4Y2HKK2_ARAVE</name>
<evidence type="ECO:0008006" key="3">
    <source>
        <dbReference type="Google" id="ProtNLM"/>
    </source>
</evidence>
<dbReference type="GO" id="GO:0006260">
    <property type="term" value="P:DNA replication"/>
    <property type="evidence" value="ECO:0007669"/>
    <property type="project" value="TreeGrafter"/>
</dbReference>
<dbReference type="SUPFAM" id="SSF52540">
    <property type="entry name" value="P-loop containing nucleoside triphosphate hydrolases"/>
    <property type="match status" value="1"/>
</dbReference>
<dbReference type="InterPro" id="IPR027417">
    <property type="entry name" value="P-loop_NTPase"/>
</dbReference>
<dbReference type="PANTHER" id="PTHR23274:SF51">
    <property type="entry name" value="OS03G0423850 PROTEIN"/>
    <property type="match status" value="1"/>
</dbReference>
<protein>
    <recommendedName>
        <fullName evidence="3">ATP-dependent DNA helicase</fullName>
    </recommendedName>
</protein>
<comment type="caution">
    <text evidence="1">The sequence shown here is derived from an EMBL/GenBank/DDBJ whole genome shotgun (WGS) entry which is preliminary data.</text>
</comment>
<dbReference type="Proteomes" id="UP000499080">
    <property type="component" value="Unassembled WGS sequence"/>
</dbReference>
<dbReference type="AlphaFoldDB" id="A0A4Y2HKK2"/>
<proteinExistence type="predicted"/>
<organism evidence="1 2">
    <name type="scientific">Araneus ventricosus</name>
    <name type="common">Orbweaver spider</name>
    <name type="synonym">Epeira ventricosa</name>
    <dbReference type="NCBI Taxonomy" id="182803"/>
    <lineage>
        <taxon>Eukaryota</taxon>
        <taxon>Metazoa</taxon>
        <taxon>Ecdysozoa</taxon>
        <taxon>Arthropoda</taxon>
        <taxon>Chelicerata</taxon>
        <taxon>Arachnida</taxon>
        <taxon>Araneae</taxon>
        <taxon>Araneomorphae</taxon>
        <taxon>Entelegynae</taxon>
        <taxon>Araneoidea</taxon>
        <taxon>Araneidae</taxon>
        <taxon>Araneus</taxon>
    </lineage>
</organism>
<reference evidence="1 2" key="1">
    <citation type="journal article" date="2019" name="Sci. Rep.">
        <title>Orb-weaving spider Araneus ventricosus genome elucidates the spidroin gene catalogue.</title>
        <authorList>
            <person name="Kono N."/>
            <person name="Nakamura H."/>
            <person name="Ohtoshi R."/>
            <person name="Moran D.A.P."/>
            <person name="Shinohara A."/>
            <person name="Yoshida Y."/>
            <person name="Fujiwara M."/>
            <person name="Mori M."/>
            <person name="Tomita M."/>
            <person name="Arakawa K."/>
        </authorList>
    </citation>
    <scope>NUCLEOTIDE SEQUENCE [LARGE SCALE GENOMIC DNA]</scope>
</reference>
<evidence type="ECO:0000313" key="2">
    <source>
        <dbReference type="Proteomes" id="UP000499080"/>
    </source>
</evidence>
<gene>
    <name evidence="1" type="ORF">AVEN_107251_1</name>
</gene>
<dbReference type="GO" id="GO:0005657">
    <property type="term" value="C:replication fork"/>
    <property type="evidence" value="ECO:0007669"/>
    <property type="project" value="TreeGrafter"/>
</dbReference>